<dbReference type="EMBL" id="JAIFZO010000002">
    <property type="protein sequence ID" value="MCX4238244.1"/>
    <property type="molecule type" value="Genomic_DNA"/>
</dbReference>
<feature type="transmembrane region" description="Helical" evidence="2">
    <location>
        <begin position="65"/>
        <end position="84"/>
    </location>
</feature>
<name>A0ABT3VE78_9ACTN</name>
<gene>
    <name evidence="3" type="ORF">K3769_36830</name>
</gene>
<keyword evidence="2" id="KW-0472">Membrane</keyword>
<proteinExistence type="predicted"/>
<dbReference type="PANTHER" id="PTHR34989:SF1">
    <property type="entry name" value="PROTEIN HDED"/>
    <property type="match status" value="1"/>
</dbReference>
<feature type="region of interest" description="Disordered" evidence="1">
    <location>
        <begin position="1"/>
        <end position="25"/>
    </location>
</feature>
<dbReference type="Proteomes" id="UP001165590">
    <property type="component" value="Unassembled WGS sequence"/>
</dbReference>
<protein>
    <submittedName>
        <fullName evidence="3">DUF308 domain-containing protein</fullName>
    </submittedName>
</protein>
<feature type="transmembrane region" description="Helical" evidence="2">
    <location>
        <begin position="96"/>
        <end position="114"/>
    </location>
</feature>
<organism evidence="3 4">
    <name type="scientific">Streptomyces ortus</name>
    <dbReference type="NCBI Taxonomy" id="2867268"/>
    <lineage>
        <taxon>Bacteria</taxon>
        <taxon>Bacillati</taxon>
        <taxon>Actinomycetota</taxon>
        <taxon>Actinomycetes</taxon>
        <taxon>Kitasatosporales</taxon>
        <taxon>Streptomycetaceae</taxon>
        <taxon>Streptomyces</taxon>
    </lineage>
</organism>
<feature type="transmembrane region" description="Helical" evidence="2">
    <location>
        <begin position="39"/>
        <end position="59"/>
    </location>
</feature>
<evidence type="ECO:0000256" key="1">
    <source>
        <dbReference type="SAM" id="MobiDB-lite"/>
    </source>
</evidence>
<feature type="region of interest" description="Disordered" evidence="1">
    <location>
        <begin position="212"/>
        <end position="253"/>
    </location>
</feature>
<dbReference type="Pfam" id="PF03729">
    <property type="entry name" value="DUF308"/>
    <property type="match status" value="2"/>
</dbReference>
<feature type="transmembrane region" description="Helical" evidence="2">
    <location>
        <begin position="152"/>
        <end position="171"/>
    </location>
</feature>
<evidence type="ECO:0000313" key="4">
    <source>
        <dbReference type="Proteomes" id="UP001165590"/>
    </source>
</evidence>
<dbReference type="PANTHER" id="PTHR34989">
    <property type="entry name" value="PROTEIN HDED"/>
    <property type="match status" value="1"/>
</dbReference>
<dbReference type="InterPro" id="IPR052712">
    <property type="entry name" value="Acid_resist_chaperone_HdeD"/>
</dbReference>
<comment type="caution">
    <text evidence="3">The sequence shown here is derived from an EMBL/GenBank/DDBJ whole genome shotgun (WGS) entry which is preliminary data.</text>
</comment>
<reference evidence="3" key="1">
    <citation type="journal article" date="2022" name="bioRxiv">
        <title>Discovery and biosynthetic assessment of Streptomyces ortus sp nov. isolated from a deep-sea sponge.</title>
        <authorList>
            <person name="Williams S.E."/>
        </authorList>
    </citation>
    <scope>NUCLEOTIDE SEQUENCE</scope>
    <source>
        <strain evidence="3">A15ISP2-DRY2</strain>
    </source>
</reference>
<keyword evidence="4" id="KW-1185">Reference proteome</keyword>
<sequence>MTQSRGPAARSGAAHRSDGAAPGASADPAEVLAKLGHSWTWILGSAVATLVPGILVLVWPDETLHVLAVLIGLYLLVTGGFRFVASFARHDLGERLPGLLLAVLYVLAGVLCLRNPLQTIAALSLIVGVVWLVSGMLTLYTAIVAKGLPHRGFLFGAAVIGILAGIVVLALPTESARALTRLLGLWLVLLGLVEVVIAVAVRATFGKERATSARAPAGQADPAHPTGPTTYTDPAGSAGSSGSAGPAKPAGTD</sequence>
<feature type="transmembrane region" description="Helical" evidence="2">
    <location>
        <begin position="120"/>
        <end position="140"/>
    </location>
</feature>
<dbReference type="InterPro" id="IPR005325">
    <property type="entry name" value="DUF308_memb"/>
</dbReference>
<feature type="compositionally biased region" description="Low complexity" evidence="1">
    <location>
        <begin position="234"/>
        <end position="253"/>
    </location>
</feature>
<accession>A0ABT3VE78</accession>
<dbReference type="RefSeq" id="WP_267030555.1">
    <property type="nucleotide sequence ID" value="NZ_JAIFZO010000002.1"/>
</dbReference>
<evidence type="ECO:0000313" key="3">
    <source>
        <dbReference type="EMBL" id="MCX4238244.1"/>
    </source>
</evidence>
<keyword evidence="2" id="KW-1133">Transmembrane helix</keyword>
<feature type="transmembrane region" description="Helical" evidence="2">
    <location>
        <begin position="183"/>
        <end position="205"/>
    </location>
</feature>
<evidence type="ECO:0000256" key="2">
    <source>
        <dbReference type="SAM" id="Phobius"/>
    </source>
</evidence>
<keyword evidence="2" id="KW-0812">Transmembrane</keyword>